<evidence type="ECO:0000259" key="3">
    <source>
        <dbReference type="PROSITE" id="PS50157"/>
    </source>
</evidence>
<dbReference type="STRING" id="154538.A0A1M2V8H2"/>
<evidence type="ECO:0000256" key="1">
    <source>
        <dbReference type="PROSITE-ProRule" id="PRU00042"/>
    </source>
</evidence>
<keyword evidence="1" id="KW-0862">Zinc</keyword>
<accession>A0A1M2V8H2</accession>
<feature type="domain" description="C2H2-type" evidence="3">
    <location>
        <begin position="3"/>
        <end position="33"/>
    </location>
</feature>
<proteinExistence type="predicted"/>
<dbReference type="OrthoDB" id="3199698at2759"/>
<keyword evidence="1" id="KW-0479">Metal-binding</keyword>
<sequence>MSVRCDVPRCKRILKNKTGKTQHMRLAHSGWDPNMPPLDPVSDSEDEDNDADGEISNDDLQHLDELVAGLALPNTASRSDGEPAPDDANTPVDEGMEIDPGDCVPLPGSSSYDDGSGDGSGDGSDNSSDDSSDKSSDDSSSDDNSDGSDDDERSMDGSEDEDSIFDDFEGPDIDSDFEYSRGHQSEQEENREPGEDGEDGEREEDRGRGEGSGRGEDGERGDNDEGGNKGERGDKGGHDYSAEDDNAAGHHSSLPSSPSQPQPAFSGSNEGAQNLLNADERRPPPQSNTQATRRDIHPVVNGKPCDAQGRTLPPGSKPPPPPATCDSNDWSPFKDRVAFEVADLLYRKEQMPAGNINQLLELWEATLLKHGDSSPFRGQEDLYRTIDNVPLGDVKWECFSLSYSGVVPASGALPWMTDKHSIFYRDPRAVVRHMLENPDFKDEIDFGPFREFDHNSQRKLQDFMGGEWAWRQANIISKEPAAQDSSFVPVILGSDKTTVSVATGQNEYYPLYCSIGNVHNNVRRAHRNAVALIGFLAIPKTNRRDADSAVFCKFRRQLFHTSLSRILQPLRPWMEIPEIVRCGDGHFRKVIYGIGPYIADYPEQALLACIVQGWCPICLLHRDEIEEGGGLPRSREHTELLVEQLSLDDLWHTYGIVGDAVPFTNDFPRADIHELLAPDILHQLIKGTFKDHLVTWVEKYLKQEHGEAGAAKILAQIDRRIAAVPAFSKLRHFHEGRGFKQWTGDDSKALMKVYLPAIDGILPPDMVKAVRSFLEFCYLVRRNSHSPDSITQIETALREFSEYRETFRDNVRSERGFSLPRQHSRVHYVDRIWEFGSPNGLCSSITESKHIKAVKEPWRRSSRFEALDQMLMTNQRLDKLAAARVDFVERDMLNGSCLSAAISALAPDQREAAKAKARKTRKRKNLLEAQPGTVNDNGAVSGPTVMAFTAMATTPRKDYTLPLRLSHKGRRYAGLTHSTSDLFFVSRASFTAAVSITAKIDVDADVPPVSV</sequence>
<feature type="compositionally biased region" description="Low complexity" evidence="2">
    <location>
        <begin position="249"/>
        <end position="268"/>
    </location>
</feature>
<gene>
    <name evidence="4" type="ORF">TRAPUB_5521</name>
</gene>
<evidence type="ECO:0000313" key="4">
    <source>
        <dbReference type="EMBL" id="OJT03816.1"/>
    </source>
</evidence>
<reference evidence="4 5" key="1">
    <citation type="submission" date="2016-10" db="EMBL/GenBank/DDBJ databases">
        <title>Genome sequence of the basidiomycete white-rot fungus Trametes pubescens.</title>
        <authorList>
            <person name="Makela M.R."/>
            <person name="Granchi Z."/>
            <person name="Peng M."/>
            <person name="De Vries R.P."/>
            <person name="Grigoriev I."/>
            <person name="Riley R."/>
            <person name="Hilden K."/>
        </authorList>
    </citation>
    <scope>NUCLEOTIDE SEQUENCE [LARGE SCALE GENOMIC DNA]</scope>
    <source>
        <strain evidence="4 5">FBCC735</strain>
    </source>
</reference>
<feature type="region of interest" description="Disordered" evidence="2">
    <location>
        <begin position="16"/>
        <end position="330"/>
    </location>
</feature>
<feature type="compositionally biased region" description="Acidic residues" evidence="2">
    <location>
        <begin position="139"/>
        <end position="177"/>
    </location>
</feature>
<name>A0A1M2V8H2_TRAPU</name>
<feature type="compositionally biased region" description="Acidic residues" evidence="2">
    <location>
        <begin position="42"/>
        <end position="57"/>
    </location>
</feature>
<dbReference type="InterPro" id="IPR018247">
    <property type="entry name" value="EF_Hand_1_Ca_BS"/>
</dbReference>
<dbReference type="InterPro" id="IPR041078">
    <property type="entry name" value="Plavaka"/>
</dbReference>
<organism evidence="4 5">
    <name type="scientific">Trametes pubescens</name>
    <name type="common">White-rot fungus</name>
    <dbReference type="NCBI Taxonomy" id="154538"/>
    <lineage>
        <taxon>Eukaryota</taxon>
        <taxon>Fungi</taxon>
        <taxon>Dikarya</taxon>
        <taxon>Basidiomycota</taxon>
        <taxon>Agaricomycotina</taxon>
        <taxon>Agaricomycetes</taxon>
        <taxon>Polyporales</taxon>
        <taxon>Polyporaceae</taxon>
        <taxon>Trametes</taxon>
    </lineage>
</organism>
<dbReference type="PROSITE" id="PS00018">
    <property type="entry name" value="EF_HAND_1"/>
    <property type="match status" value="1"/>
</dbReference>
<dbReference type="PROSITE" id="PS00028">
    <property type="entry name" value="ZINC_FINGER_C2H2_1"/>
    <property type="match status" value="1"/>
</dbReference>
<dbReference type="Pfam" id="PF18759">
    <property type="entry name" value="Plavaka"/>
    <property type="match status" value="1"/>
</dbReference>
<dbReference type="GO" id="GO:0008270">
    <property type="term" value="F:zinc ion binding"/>
    <property type="evidence" value="ECO:0007669"/>
    <property type="project" value="UniProtKB-KW"/>
</dbReference>
<keyword evidence="1" id="KW-0863">Zinc-finger</keyword>
<evidence type="ECO:0000256" key="2">
    <source>
        <dbReference type="SAM" id="MobiDB-lite"/>
    </source>
</evidence>
<dbReference type="InterPro" id="IPR013087">
    <property type="entry name" value="Znf_C2H2_type"/>
</dbReference>
<feature type="compositionally biased region" description="Basic and acidic residues" evidence="2">
    <location>
        <begin position="203"/>
        <end position="241"/>
    </location>
</feature>
<feature type="compositionally biased region" description="Basic and acidic residues" evidence="2">
    <location>
        <begin position="178"/>
        <end position="194"/>
    </location>
</feature>
<dbReference type="AlphaFoldDB" id="A0A1M2V8H2"/>
<dbReference type="EMBL" id="MNAD01001597">
    <property type="protein sequence ID" value="OJT03816.1"/>
    <property type="molecule type" value="Genomic_DNA"/>
</dbReference>
<comment type="caution">
    <text evidence="4">The sequence shown here is derived from an EMBL/GenBank/DDBJ whole genome shotgun (WGS) entry which is preliminary data.</text>
</comment>
<feature type="compositionally biased region" description="Basic residues" evidence="2">
    <location>
        <begin position="16"/>
        <end position="26"/>
    </location>
</feature>
<keyword evidence="5" id="KW-1185">Reference proteome</keyword>
<protein>
    <recommendedName>
        <fullName evidence="3">C2H2-type domain-containing protein</fullName>
    </recommendedName>
</protein>
<evidence type="ECO:0000313" key="5">
    <source>
        <dbReference type="Proteomes" id="UP000184267"/>
    </source>
</evidence>
<dbReference type="PROSITE" id="PS50157">
    <property type="entry name" value="ZINC_FINGER_C2H2_2"/>
    <property type="match status" value="1"/>
</dbReference>
<dbReference type="Proteomes" id="UP000184267">
    <property type="component" value="Unassembled WGS sequence"/>
</dbReference>